<gene>
    <name evidence="2" type="ORF">CCMP2556_LOCUS54170</name>
</gene>
<dbReference type="EMBL" id="CAXAMN010028472">
    <property type="protein sequence ID" value="CAK9116651.1"/>
    <property type="molecule type" value="Genomic_DNA"/>
</dbReference>
<proteinExistence type="predicted"/>
<organism evidence="2 3">
    <name type="scientific">Durusdinium trenchii</name>
    <dbReference type="NCBI Taxonomy" id="1381693"/>
    <lineage>
        <taxon>Eukaryota</taxon>
        <taxon>Sar</taxon>
        <taxon>Alveolata</taxon>
        <taxon>Dinophyceae</taxon>
        <taxon>Suessiales</taxon>
        <taxon>Symbiodiniaceae</taxon>
        <taxon>Durusdinium</taxon>
    </lineage>
</organism>
<dbReference type="Gene3D" id="3.30.710.10">
    <property type="entry name" value="Potassium Channel Kv1.1, Chain A"/>
    <property type="match status" value="1"/>
</dbReference>
<dbReference type="InterPro" id="IPR000210">
    <property type="entry name" value="BTB/POZ_dom"/>
</dbReference>
<accession>A0ABP0SW28</accession>
<sequence>MLVQALSERDDWAKAAKKTKNVAATAVGEVAENPEAAAANVRNVRIIRYDVYCHARDRGTEVDSGVPAAGAPQTPQGGIRRAGQGWQRLWLAACSLRLALQQAAFNLRLALQQVTDKLASSFGKTGSFSVLVEAADQTRTEFKVSSVILSSWSEVFDKMMNHDFKEHTQRQVVIKDFLAWRHSCTSCTLALWKSTCKHLWRSW</sequence>
<reference evidence="2 3" key="1">
    <citation type="submission" date="2024-02" db="EMBL/GenBank/DDBJ databases">
        <authorList>
            <person name="Chen Y."/>
            <person name="Shah S."/>
            <person name="Dougan E. K."/>
            <person name="Thang M."/>
            <person name="Chan C."/>
        </authorList>
    </citation>
    <scope>NUCLEOTIDE SEQUENCE [LARGE SCALE GENOMIC DNA]</scope>
</reference>
<dbReference type="CDD" id="cd18186">
    <property type="entry name" value="BTB_POZ_ZBTB_KLHL-like"/>
    <property type="match status" value="1"/>
</dbReference>
<evidence type="ECO:0000259" key="1">
    <source>
        <dbReference type="Pfam" id="PF00651"/>
    </source>
</evidence>
<evidence type="ECO:0000313" key="2">
    <source>
        <dbReference type="EMBL" id="CAK9116651.1"/>
    </source>
</evidence>
<keyword evidence="3" id="KW-1185">Reference proteome</keyword>
<dbReference type="Pfam" id="PF00651">
    <property type="entry name" value="BTB"/>
    <property type="match status" value="1"/>
</dbReference>
<dbReference type="Proteomes" id="UP001642484">
    <property type="component" value="Unassembled WGS sequence"/>
</dbReference>
<dbReference type="InterPro" id="IPR011333">
    <property type="entry name" value="SKP1/BTB/POZ_sf"/>
</dbReference>
<name>A0ABP0SW28_9DINO</name>
<feature type="domain" description="BTB" evidence="1">
    <location>
        <begin position="139"/>
        <end position="177"/>
    </location>
</feature>
<comment type="caution">
    <text evidence="2">The sequence shown here is derived from an EMBL/GenBank/DDBJ whole genome shotgun (WGS) entry which is preliminary data.</text>
</comment>
<protein>
    <recommendedName>
        <fullName evidence="1">BTB domain-containing protein</fullName>
    </recommendedName>
</protein>
<evidence type="ECO:0000313" key="3">
    <source>
        <dbReference type="Proteomes" id="UP001642484"/>
    </source>
</evidence>